<dbReference type="PANTHER" id="PTHR21261">
    <property type="entry name" value="BEAT PROTEIN"/>
    <property type="match status" value="1"/>
</dbReference>
<evidence type="ECO:0000313" key="2">
    <source>
        <dbReference type="EMBL" id="CAD7589202.1"/>
    </source>
</evidence>
<proteinExistence type="predicted"/>
<dbReference type="Gene3D" id="2.60.40.10">
    <property type="entry name" value="Immunoglobulins"/>
    <property type="match status" value="1"/>
</dbReference>
<gene>
    <name evidence="2" type="ORF">TGEB3V08_LOCUS3179</name>
</gene>
<dbReference type="PROSITE" id="PS50835">
    <property type="entry name" value="IG_LIKE"/>
    <property type="match status" value="1"/>
</dbReference>
<dbReference type="InterPro" id="IPR007110">
    <property type="entry name" value="Ig-like_dom"/>
</dbReference>
<feature type="domain" description="Ig-like" evidence="1">
    <location>
        <begin position="67"/>
        <end position="181"/>
    </location>
</feature>
<dbReference type="InterPro" id="IPR013783">
    <property type="entry name" value="Ig-like_fold"/>
</dbReference>
<sequence length="245" mass="27345">MACWGISSPQSFGTRHGFTVLSDRKLSRKRNNTTPTRTTTADDRDIEVRIPSGCTQGRERLVVRTIPMTRVLLYSCLWMWHDPVAADGSADSTGSFKWTATTRISLSVVRRSHSPFANPPLLWFRSKPSDTFVRPFKFLRVQESRSNATQMTLKHVHLSMSGKYSCEVSADAPSFHTALVTGEMEVVEVPKDQPVITGVRLRYKLGETLQGNCSSSWSKPAAKLSWFINGEPVREPGLCHTVTTG</sequence>
<dbReference type="EMBL" id="OE839995">
    <property type="protein sequence ID" value="CAD7589202.1"/>
    <property type="molecule type" value="Genomic_DNA"/>
</dbReference>
<evidence type="ECO:0000259" key="1">
    <source>
        <dbReference type="PROSITE" id="PS50835"/>
    </source>
</evidence>
<dbReference type="PANTHER" id="PTHR21261:SF8">
    <property type="entry name" value="BEATEN PATH IA, ISOFORM B-RELATED"/>
    <property type="match status" value="1"/>
</dbReference>
<accession>A0A7R9PJP1</accession>
<organism evidence="2">
    <name type="scientific">Timema genevievae</name>
    <name type="common">Walking stick</name>
    <dbReference type="NCBI Taxonomy" id="629358"/>
    <lineage>
        <taxon>Eukaryota</taxon>
        <taxon>Metazoa</taxon>
        <taxon>Ecdysozoa</taxon>
        <taxon>Arthropoda</taxon>
        <taxon>Hexapoda</taxon>
        <taxon>Insecta</taxon>
        <taxon>Pterygota</taxon>
        <taxon>Neoptera</taxon>
        <taxon>Polyneoptera</taxon>
        <taxon>Phasmatodea</taxon>
        <taxon>Timematodea</taxon>
        <taxon>Timematoidea</taxon>
        <taxon>Timematidae</taxon>
        <taxon>Timema</taxon>
    </lineage>
</organism>
<name>A0A7R9PJP1_TIMGE</name>
<dbReference type="AlphaFoldDB" id="A0A7R9PJP1"/>
<protein>
    <recommendedName>
        <fullName evidence="1">Ig-like domain-containing protein</fullName>
    </recommendedName>
</protein>
<reference evidence="2" key="1">
    <citation type="submission" date="2020-11" db="EMBL/GenBank/DDBJ databases">
        <authorList>
            <person name="Tran Van P."/>
        </authorList>
    </citation>
    <scope>NUCLEOTIDE SEQUENCE</scope>
</reference>